<dbReference type="AlphaFoldDB" id="A0A2A9NU10"/>
<evidence type="ECO:0000313" key="3">
    <source>
        <dbReference type="Proteomes" id="UP000242287"/>
    </source>
</evidence>
<feature type="region of interest" description="Disordered" evidence="1">
    <location>
        <begin position="131"/>
        <end position="157"/>
    </location>
</feature>
<reference evidence="2 3" key="1">
    <citation type="submission" date="2014-02" db="EMBL/GenBank/DDBJ databases">
        <title>Transposable element dynamics among asymbiotic and ectomycorrhizal Amanita fungi.</title>
        <authorList>
            <consortium name="DOE Joint Genome Institute"/>
            <person name="Hess J."/>
            <person name="Skrede I."/>
            <person name="Wolfe B."/>
            <person name="LaButti K."/>
            <person name="Ohm R.A."/>
            <person name="Grigoriev I.V."/>
            <person name="Pringle A."/>
        </authorList>
    </citation>
    <scope>NUCLEOTIDE SEQUENCE [LARGE SCALE GENOMIC DNA]</scope>
    <source>
        <strain evidence="2 3">SKay4041</strain>
    </source>
</reference>
<sequence length="182" mass="19011">MLSPLTIRGDTASSALVGRPLFVPGLDPQPIAAAVLGVDSNGRTTYQLENGAYTDTWAFEQDVAFVGTMTLVEGPDYASLNYVDPDGQFVVRPECTLDGRVARCSMSVATGVRTATQTFVPFPVLVVTTTTPAPSATSSPPMRATELPSPTSAGQNSSLSSKVAGFTVSMFASGFIVLNLLL</sequence>
<accession>A0A2A9NU10</accession>
<gene>
    <name evidence="2" type="ORF">AMATHDRAFT_46776</name>
</gene>
<dbReference type="Proteomes" id="UP000242287">
    <property type="component" value="Unassembled WGS sequence"/>
</dbReference>
<keyword evidence="3" id="KW-1185">Reference proteome</keyword>
<feature type="compositionally biased region" description="Polar residues" evidence="1">
    <location>
        <begin position="148"/>
        <end position="157"/>
    </location>
</feature>
<organism evidence="2 3">
    <name type="scientific">Amanita thiersii Skay4041</name>
    <dbReference type="NCBI Taxonomy" id="703135"/>
    <lineage>
        <taxon>Eukaryota</taxon>
        <taxon>Fungi</taxon>
        <taxon>Dikarya</taxon>
        <taxon>Basidiomycota</taxon>
        <taxon>Agaricomycotina</taxon>
        <taxon>Agaricomycetes</taxon>
        <taxon>Agaricomycetidae</taxon>
        <taxon>Agaricales</taxon>
        <taxon>Pluteineae</taxon>
        <taxon>Amanitaceae</taxon>
        <taxon>Amanita</taxon>
    </lineage>
</organism>
<evidence type="ECO:0000313" key="2">
    <source>
        <dbReference type="EMBL" id="PFH51791.1"/>
    </source>
</evidence>
<dbReference type="OrthoDB" id="4991875at2759"/>
<dbReference type="EMBL" id="KZ301984">
    <property type="protein sequence ID" value="PFH51791.1"/>
    <property type="molecule type" value="Genomic_DNA"/>
</dbReference>
<evidence type="ECO:0000256" key="1">
    <source>
        <dbReference type="SAM" id="MobiDB-lite"/>
    </source>
</evidence>
<proteinExistence type="predicted"/>
<name>A0A2A9NU10_9AGAR</name>
<protein>
    <submittedName>
        <fullName evidence="2">Uncharacterized protein</fullName>
    </submittedName>
</protein>
<feature type="compositionally biased region" description="Low complexity" evidence="1">
    <location>
        <begin position="131"/>
        <end position="141"/>
    </location>
</feature>
<dbReference type="STRING" id="703135.A0A2A9NU10"/>